<dbReference type="AlphaFoldDB" id="A0A223NXR9"/>
<dbReference type="Proteomes" id="UP000215002">
    <property type="component" value="Chromosome"/>
</dbReference>
<evidence type="ECO:0000313" key="2">
    <source>
        <dbReference type="Proteomes" id="UP000215002"/>
    </source>
</evidence>
<dbReference type="KEGG" id="muc:MuYL_2474"/>
<gene>
    <name evidence="1" type="ORF">MuYL_2474</name>
</gene>
<protein>
    <submittedName>
        <fullName evidence="1">Uncharacterized protein</fullName>
    </submittedName>
</protein>
<evidence type="ECO:0000313" key="1">
    <source>
        <dbReference type="EMBL" id="ASU34361.1"/>
    </source>
</evidence>
<accession>A0A223NXR9</accession>
<reference evidence="1 2" key="1">
    <citation type="submission" date="2017-08" db="EMBL/GenBank/DDBJ databases">
        <title>Complete genome sequence of Mucilaginibacter sp. strain BJC16-A31.</title>
        <authorList>
            <consortium name="Henan University of Science and Technology"/>
            <person name="You X."/>
        </authorList>
    </citation>
    <scope>NUCLEOTIDE SEQUENCE [LARGE SCALE GENOMIC DNA]</scope>
    <source>
        <strain evidence="1 2">BJC16-A31</strain>
    </source>
</reference>
<name>A0A223NXR9_9SPHI</name>
<sequence length="128" mass="14351">METQSNTKITTASVRVMQSFNYSNFEVSMSLENPDGVTQLDIDQARMQAQALTNKAVRDYQEDRQIDIKQGAESERKKLLGKIGDIKASIPKREITDPSEVEKIANLPLYTPPAKKAISKKPVTKKVK</sequence>
<keyword evidence="2" id="KW-1185">Reference proteome</keyword>
<dbReference type="EMBL" id="CP022743">
    <property type="protein sequence ID" value="ASU34361.1"/>
    <property type="molecule type" value="Genomic_DNA"/>
</dbReference>
<proteinExistence type="predicted"/>
<organism evidence="1 2">
    <name type="scientific">Mucilaginibacter xinganensis</name>
    <dbReference type="NCBI Taxonomy" id="1234841"/>
    <lineage>
        <taxon>Bacteria</taxon>
        <taxon>Pseudomonadati</taxon>
        <taxon>Bacteroidota</taxon>
        <taxon>Sphingobacteriia</taxon>
        <taxon>Sphingobacteriales</taxon>
        <taxon>Sphingobacteriaceae</taxon>
        <taxon>Mucilaginibacter</taxon>
    </lineage>
</organism>
<dbReference type="RefSeq" id="WP_094570719.1">
    <property type="nucleotide sequence ID" value="NZ_CP022743.1"/>
</dbReference>